<sequence length="233" mass="26001">MTDEQGDSFVREHYSHRPDIVDLFLRLPIPIVKADLFRYLVLVAKGGIYADIDVSCEQPISTWVPQELVGSTSLIIGLEFDFEFRGEGVEVASQFTNWVIASKPGNKHLSRVIDNAVAIIYDTAKKHNVDLEQLNLWMFKDVVNIAGPKTMTIGILESLSEDLKRLVDDRMISSTKEPRLVGDVLIMPNNAFAAMQAGFPTDRGPVLVTHHYAGTWKESADAAKAEKQKMEGQ</sequence>
<dbReference type="eggNOG" id="ENOG502SJG8">
    <property type="taxonomic scope" value="Eukaryota"/>
</dbReference>
<organism evidence="2 3">
    <name type="scientific">Baudoinia panamericana (strain UAMH 10762)</name>
    <name type="common">Angels' share fungus</name>
    <name type="synonym">Baudoinia compniacensis (strain UAMH 10762)</name>
    <dbReference type="NCBI Taxonomy" id="717646"/>
    <lineage>
        <taxon>Eukaryota</taxon>
        <taxon>Fungi</taxon>
        <taxon>Dikarya</taxon>
        <taxon>Ascomycota</taxon>
        <taxon>Pezizomycotina</taxon>
        <taxon>Dothideomycetes</taxon>
        <taxon>Dothideomycetidae</taxon>
        <taxon>Mycosphaerellales</taxon>
        <taxon>Teratosphaeriaceae</taxon>
        <taxon>Baudoinia</taxon>
    </lineage>
</organism>
<dbReference type="GO" id="GO:0006487">
    <property type="term" value="P:protein N-linked glycosylation"/>
    <property type="evidence" value="ECO:0007669"/>
    <property type="project" value="TreeGrafter"/>
</dbReference>
<keyword evidence="2" id="KW-0808">Transferase</keyword>
<dbReference type="GeneID" id="19110727"/>
<dbReference type="Pfam" id="PF04488">
    <property type="entry name" value="Gly_transf_sug"/>
    <property type="match status" value="1"/>
</dbReference>
<gene>
    <name evidence="2" type="ORF">BAUCODRAFT_285440</name>
</gene>
<dbReference type="PANTHER" id="PTHR31834:SF8">
    <property type="entry name" value="TRANSFERASE, PUTATIVE (AFU_ORTHOLOGUE AFUA_6G14040)-RELATED"/>
    <property type="match status" value="1"/>
</dbReference>
<dbReference type="InterPro" id="IPR029044">
    <property type="entry name" value="Nucleotide-diphossugar_trans"/>
</dbReference>
<dbReference type="AlphaFoldDB" id="M2N113"/>
<dbReference type="KEGG" id="bcom:BAUCODRAFT_285440"/>
<dbReference type="InterPro" id="IPR039367">
    <property type="entry name" value="Och1-like"/>
</dbReference>
<dbReference type="Gene3D" id="3.90.550.20">
    <property type="match status" value="1"/>
</dbReference>
<dbReference type="SUPFAM" id="SSF53448">
    <property type="entry name" value="Nucleotide-diphospho-sugar transferases"/>
    <property type="match status" value="1"/>
</dbReference>
<dbReference type="HOGENOM" id="CLU_022381_0_1_1"/>
<dbReference type="EMBL" id="KB445562">
    <property type="protein sequence ID" value="EMC92325.1"/>
    <property type="molecule type" value="Genomic_DNA"/>
</dbReference>
<evidence type="ECO:0000256" key="1">
    <source>
        <dbReference type="ARBA" id="ARBA00009003"/>
    </source>
</evidence>
<name>M2N113_BAUPA</name>
<dbReference type="OrthoDB" id="409543at2759"/>
<proteinExistence type="inferred from homology"/>
<evidence type="ECO:0000313" key="3">
    <source>
        <dbReference type="Proteomes" id="UP000011761"/>
    </source>
</evidence>
<dbReference type="OMA" id="ANHMEAI"/>
<dbReference type="PANTHER" id="PTHR31834">
    <property type="entry name" value="INITIATION-SPECIFIC ALPHA-1,6-MANNOSYLTRANSFERASE"/>
    <property type="match status" value="1"/>
</dbReference>
<dbReference type="InterPro" id="IPR007577">
    <property type="entry name" value="GlycoTrfase_DXD_sugar-bd_CS"/>
</dbReference>
<dbReference type="Proteomes" id="UP000011761">
    <property type="component" value="Unassembled WGS sequence"/>
</dbReference>
<evidence type="ECO:0000313" key="2">
    <source>
        <dbReference type="EMBL" id="EMC92325.1"/>
    </source>
</evidence>
<dbReference type="GO" id="GO:0000136">
    <property type="term" value="C:mannan polymerase complex"/>
    <property type="evidence" value="ECO:0007669"/>
    <property type="project" value="TreeGrafter"/>
</dbReference>
<dbReference type="RefSeq" id="XP_007680717.1">
    <property type="nucleotide sequence ID" value="XM_007682527.1"/>
</dbReference>
<comment type="similarity">
    <text evidence="1">Belongs to the glycosyltransferase 32 family.</text>
</comment>
<dbReference type="GO" id="GO:0000009">
    <property type="term" value="F:alpha-1,6-mannosyltransferase activity"/>
    <property type="evidence" value="ECO:0007669"/>
    <property type="project" value="InterPro"/>
</dbReference>
<accession>M2N113</accession>
<reference evidence="2 3" key="1">
    <citation type="journal article" date="2012" name="PLoS Pathog.">
        <title>Diverse lifestyles and strategies of plant pathogenesis encoded in the genomes of eighteen Dothideomycetes fungi.</title>
        <authorList>
            <person name="Ohm R.A."/>
            <person name="Feau N."/>
            <person name="Henrissat B."/>
            <person name="Schoch C.L."/>
            <person name="Horwitz B.A."/>
            <person name="Barry K.W."/>
            <person name="Condon B.J."/>
            <person name="Copeland A.C."/>
            <person name="Dhillon B."/>
            <person name="Glaser F."/>
            <person name="Hesse C.N."/>
            <person name="Kosti I."/>
            <person name="LaButti K."/>
            <person name="Lindquist E.A."/>
            <person name="Lucas S."/>
            <person name="Salamov A.A."/>
            <person name="Bradshaw R.E."/>
            <person name="Ciuffetti L."/>
            <person name="Hamelin R.C."/>
            <person name="Kema G.H.J."/>
            <person name="Lawrence C."/>
            <person name="Scott J.A."/>
            <person name="Spatafora J.W."/>
            <person name="Turgeon B.G."/>
            <person name="de Wit P.J.G.M."/>
            <person name="Zhong S."/>
            <person name="Goodwin S.B."/>
            <person name="Grigoriev I.V."/>
        </authorList>
    </citation>
    <scope>NUCLEOTIDE SEQUENCE [LARGE SCALE GENOMIC DNA]</scope>
    <source>
        <strain evidence="2 3">UAMH 10762</strain>
    </source>
</reference>
<dbReference type="STRING" id="717646.M2N113"/>
<protein>
    <submittedName>
        <fullName evidence="2">Glycosyltransferase family 32 protein</fullName>
    </submittedName>
</protein>
<keyword evidence="3" id="KW-1185">Reference proteome</keyword>